<proteinExistence type="predicted"/>
<comment type="caution">
    <text evidence="1">The sequence shown here is derived from an EMBL/GenBank/DDBJ whole genome shotgun (WGS) entry which is preliminary data.</text>
</comment>
<reference evidence="1" key="1">
    <citation type="journal article" date="2020" name="mSystems">
        <title>Genome- and Community-Level Interaction Insights into Carbon Utilization and Element Cycling Functions of Hydrothermarchaeota in Hydrothermal Sediment.</title>
        <authorList>
            <person name="Zhou Z."/>
            <person name="Liu Y."/>
            <person name="Xu W."/>
            <person name="Pan J."/>
            <person name="Luo Z.H."/>
            <person name="Li M."/>
        </authorList>
    </citation>
    <scope>NUCLEOTIDE SEQUENCE [LARGE SCALE GENOMIC DNA]</scope>
    <source>
        <strain evidence="1">SpSt-757</strain>
    </source>
</reference>
<dbReference type="EMBL" id="DTGG01000037">
    <property type="protein sequence ID" value="HFZ08721.1"/>
    <property type="molecule type" value="Genomic_DNA"/>
</dbReference>
<organism evidence="1">
    <name type="scientific">candidate division CPR3 bacterium</name>
    <dbReference type="NCBI Taxonomy" id="2268181"/>
    <lineage>
        <taxon>Bacteria</taxon>
        <taxon>Bacteria division CPR3</taxon>
    </lineage>
</organism>
<evidence type="ECO:0008006" key="2">
    <source>
        <dbReference type="Google" id="ProtNLM"/>
    </source>
</evidence>
<accession>A0A7V3J9B8</accession>
<sequence length="115" mass="13509">MELDIETDYLRGLLENVLLMISRFMDVYEGFFGAVHEGRIFNEIAVISETGELYFDSYKMRRFDVEVAMAIVAHELAHYYLGHHKKSGWDANNEKEADQLAEKWGFNIEKLRRCL</sequence>
<gene>
    <name evidence="1" type="ORF">ENV41_01125</name>
</gene>
<evidence type="ECO:0000313" key="1">
    <source>
        <dbReference type="EMBL" id="HFZ08721.1"/>
    </source>
</evidence>
<name>A0A7V3J9B8_UNCC3</name>
<protein>
    <recommendedName>
        <fullName evidence="2">Peptidase M48 domain-containing protein</fullName>
    </recommendedName>
</protein>
<dbReference type="AlphaFoldDB" id="A0A7V3J9B8"/>